<dbReference type="EMBL" id="JAMZEL010000005">
    <property type="protein sequence ID" value="MCP1383560.1"/>
    <property type="molecule type" value="Genomic_DNA"/>
</dbReference>
<reference evidence="1 2" key="1">
    <citation type="submission" date="2022-06" db="EMBL/GenBank/DDBJ databases">
        <title>Runella sp. S5 genome sequencing.</title>
        <authorList>
            <person name="Park S."/>
        </authorList>
    </citation>
    <scope>NUCLEOTIDE SEQUENCE [LARGE SCALE GENOMIC DNA]</scope>
    <source>
        <strain evidence="1 2">S5</strain>
    </source>
</reference>
<name>A0ABT1FP69_9BACT</name>
<protein>
    <recommendedName>
        <fullName evidence="3">Outer membrane protein beta-barrel domain-containing protein</fullName>
    </recommendedName>
</protein>
<gene>
    <name evidence="1" type="ORF">NCI00_14035</name>
</gene>
<evidence type="ECO:0008006" key="3">
    <source>
        <dbReference type="Google" id="ProtNLM"/>
    </source>
</evidence>
<organism evidence="1 2">
    <name type="scientific">Runella salmonicolor</name>
    <dbReference type="NCBI Taxonomy" id="2950278"/>
    <lineage>
        <taxon>Bacteria</taxon>
        <taxon>Pseudomonadati</taxon>
        <taxon>Bacteroidota</taxon>
        <taxon>Cytophagia</taxon>
        <taxon>Cytophagales</taxon>
        <taxon>Spirosomataceae</taxon>
        <taxon>Runella</taxon>
    </lineage>
</organism>
<accession>A0ABT1FP69</accession>
<evidence type="ECO:0000313" key="2">
    <source>
        <dbReference type="Proteomes" id="UP001204772"/>
    </source>
</evidence>
<evidence type="ECO:0000313" key="1">
    <source>
        <dbReference type="EMBL" id="MCP1383560.1"/>
    </source>
</evidence>
<dbReference type="Proteomes" id="UP001204772">
    <property type="component" value="Unassembled WGS sequence"/>
</dbReference>
<dbReference type="RefSeq" id="WP_253528574.1">
    <property type="nucleotide sequence ID" value="NZ_JAMZEL010000005.1"/>
</dbReference>
<keyword evidence="2" id="KW-1185">Reference proteome</keyword>
<comment type="caution">
    <text evidence="1">The sequence shown here is derived from an EMBL/GenBank/DDBJ whole genome shotgun (WGS) entry which is preliminary data.</text>
</comment>
<proteinExistence type="predicted"/>
<sequence>MKNIHLSLYLMLGLLILTQKNTQAQSLRISYYGETITHYGLKTAYEYPIFSKIKERNQSRKMLLIAPSAALYRHPRNHFGIIIAPELIYRRIGKRGTLLEAGIAPAYFRYFLEGSTYQVTANGELERIRYAGGNAFLPTVFVGTGRALSVRRGLSFDWYTRLNISQQRPYNTSALTRFSLEIGAIFPFKKQ</sequence>